<dbReference type="EMBL" id="MN739445">
    <property type="protein sequence ID" value="QHT04932.1"/>
    <property type="molecule type" value="Genomic_DNA"/>
</dbReference>
<dbReference type="GO" id="GO:0003676">
    <property type="term" value="F:nucleic acid binding"/>
    <property type="evidence" value="ECO:0007669"/>
    <property type="project" value="InterPro"/>
</dbReference>
<proteinExistence type="predicted"/>
<protein>
    <submittedName>
        <fullName evidence="1">Uncharacterized protein</fullName>
    </submittedName>
</protein>
<dbReference type="AlphaFoldDB" id="A0A6C0CLA5"/>
<organism evidence="1">
    <name type="scientific">viral metagenome</name>
    <dbReference type="NCBI Taxonomy" id="1070528"/>
    <lineage>
        <taxon>unclassified sequences</taxon>
        <taxon>metagenomes</taxon>
        <taxon>organismal metagenomes</taxon>
    </lineage>
</organism>
<reference evidence="1" key="1">
    <citation type="journal article" date="2020" name="Nature">
        <title>Giant virus diversity and host interactions through global metagenomics.</title>
        <authorList>
            <person name="Schulz F."/>
            <person name="Roux S."/>
            <person name="Paez-Espino D."/>
            <person name="Jungbluth S."/>
            <person name="Walsh D.A."/>
            <person name="Denef V.J."/>
            <person name="McMahon K.D."/>
            <person name="Konstantinidis K.T."/>
            <person name="Eloe-Fadrosh E.A."/>
            <person name="Kyrpides N.C."/>
            <person name="Woyke T."/>
        </authorList>
    </citation>
    <scope>NUCLEOTIDE SEQUENCE</scope>
    <source>
        <strain evidence="1">GVMAG-M-3300021343-4</strain>
    </source>
</reference>
<accession>A0A6C0CLA5</accession>
<sequence>MKVLSIGLITSGYSLVEHGILELAAVVIDEQKNVLETFNNASMKLLEGQKYDQQYKNNALTKNKNKIMDIMANGSDPKDIITAFHEWVDWCFTKYNDVHIVYDSRLVKIDMLSLYLCKYGYPPLNHIKKDGKIFNRKLIDTSTYHCGLFRINPDQWLTDVIYKNYNININHGVKYDSFEIAHFIAQRHIMALSWKSHQTMLTSKQFPQKTIVLKRSNVHH</sequence>
<evidence type="ECO:0000313" key="1">
    <source>
        <dbReference type="EMBL" id="QHT04932.1"/>
    </source>
</evidence>
<name>A0A6C0CLA5_9ZZZZ</name>
<dbReference type="Gene3D" id="3.30.420.10">
    <property type="entry name" value="Ribonuclease H-like superfamily/Ribonuclease H"/>
    <property type="match status" value="1"/>
</dbReference>
<dbReference type="InterPro" id="IPR036397">
    <property type="entry name" value="RNaseH_sf"/>
</dbReference>
<dbReference type="InterPro" id="IPR012337">
    <property type="entry name" value="RNaseH-like_sf"/>
</dbReference>
<dbReference type="SUPFAM" id="SSF53098">
    <property type="entry name" value="Ribonuclease H-like"/>
    <property type="match status" value="1"/>
</dbReference>